<dbReference type="AlphaFoldDB" id="A0A0A9YG16"/>
<keyword evidence="2" id="KW-0648">Protein biosynthesis</keyword>
<protein>
    <submittedName>
        <fullName evidence="2">Translation initiation factor IF-2</fullName>
    </submittedName>
</protein>
<evidence type="ECO:0000313" key="2">
    <source>
        <dbReference type="EMBL" id="JAG32017.1"/>
    </source>
</evidence>
<feature type="region of interest" description="Disordered" evidence="1">
    <location>
        <begin position="66"/>
        <end position="123"/>
    </location>
</feature>
<evidence type="ECO:0000256" key="1">
    <source>
        <dbReference type="SAM" id="MobiDB-lite"/>
    </source>
</evidence>
<accession>A0A0A9YG16</accession>
<keyword evidence="2" id="KW-0396">Initiation factor</keyword>
<feature type="region of interest" description="Disordered" evidence="1">
    <location>
        <begin position="303"/>
        <end position="330"/>
    </location>
</feature>
<feature type="compositionally biased region" description="Basic and acidic residues" evidence="1">
    <location>
        <begin position="303"/>
        <end position="316"/>
    </location>
</feature>
<feature type="region of interest" description="Disordered" evidence="1">
    <location>
        <begin position="352"/>
        <end position="425"/>
    </location>
</feature>
<feature type="compositionally biased region" description="Low complexity" evidence="1">
    <location>
        <begin position="392"/>
        <end position="425"/>
    </location>
</feature>
<name>A0A0A9YG16_LYGHE</name>
<feature type="region of interest" description="Disordered" evidence="1">
    <location>
        <begin position="205"/>
        <end position="230"/>
    </location>
</feature>
<reference evidence="2" key="2">
    <citation type="submission" date="2014-07" db="EMBL/GenBank/DDBJ databases">
        <authorList>
            <person name="Hull J."/>
        </authorList>
    </citation>
    <scope>NUCLEOTIDE SEQUENCE</scope>
</reference>
<feature type="compositionally biased region" description="Basic and acidic residues" evidence="1">
    <location>
        <begin position="77"/>
        <end position="94"/>
    </location>
</feature>
<dbReference type="GO" id="GO:0003743">
    <property type="term" value="F:translation initiation factor activity"/>
    <property type="evidence" value="ECO:0007669"/>
    <property type="project" value="UniProtKB-KW"/>
</dbReference>
<feature type="compositionally biased region" description="Low complexity" evidence="1">
    <location>
        <begin position="210"/>
        <end position="219"/>
    </location>
</feature>
<gene>
    <name evidence="2" type="primary">infB_34</name>
    <name evidence="2" type="ORF">CM83_31806</name>
</gene>
<feature type="region of interest" description="Disordered" evidence="1">
    <location>
        <begin position="243"/>
        <end position="269"/>
    </location>
</feature>
<feature type="compositionally biased region" description="Polar residues" evidence="1">
    <location>
        <begin position="243"/>
        <end position="262"/>
    </location>
</feature>
<sequence length="425" mass="48125">MDTESAIDTESMMDAVSTVHVEAMIDTDCAMDTESIIDADHIMDTESENTADPAMATESALTAVSTMASEPTLASESKIDTQLRNPALDRDKGNNNEILSAGDQESHENSPLKHNEQQTSAPEKETWFRAHQIREPFISIPLNEEGDKVASSHLQKLVEEHVSKKNYHFGFRMGKYKWTQNYFQKRDMPNIKFRGPFLKEIMNKVRPTDTTDPDTTLPLAPEENQQDNKLPLDHSDIRFQSSHPHYFNQNLNGGSRSTQPPQSKKGGLPSLVSLHKELEALDNQARASTTRFISKAISKDLNKKHDDTHQLVDHSKRFSSNHKYRGDYSPRMHPYLSRHHWDTCSNRRDSGLLNPSDVDTCSNDFQPDWDDKYDEEGPSNYSPSQHRWDACSDSSDSSQSDNSKNYDSCGSDDSFQSDSDGIYDD</sequence>
<feature type="compositionally biased region" description="Polar residues" evidence="1">
    <location>
        <begin position="66"/>
        <end position="76"/>
    </location>
</feature>
<dbReference type="EMBL" id="GBHO01011587">
    <property type="protein sequence ID" value="JAG32017.1"/>
    <property type="molecule type" value="Transcribed_RNA"/>
</dbReference>
<organism evidence="2">
    <name type="scientific">Lygus hesperus</name>
    <name type="common">Western plant bug</name>
    <dbReference type="NCBI Taxonomy" id="30085"/>
    <lineage>
        <taxon>Eukaryota</taxon>
        <taxon>Metazoa</taxon>
        <taxon>Ecdysozoa</taxon>
        <taxon>Arthropoda</taxon>
        <taxon>Hexapoda</taxon>
        <taxon>Insecta</taxon>
        <taxon>Pterygota</taxon>
        <taxon>Neoptera</taxon>
        <taxon>Paraneoptera</taxon>
        <taxon>Hemiptera</taxon>
        <taxon>Heteroptera</taxon>
        <taxon>Panheteroptera</taxon>
        <taxon>Cimicomorpha</taxon>
        <taxon>Miridae</taxon>
        <taxon>Mirini</taxon>
        <taxon>Lygus</taxon>
    </lineage>
</organism>
<feature type="compositionally biased region" description="Basic and acidic residues" evidence="1">
    <location>
        <begin position="104"/>
        <end position="123"/>
    </location>
</feature>
<feature type="compositionally biased region" description="Acidic residues" evidence="1">
    <location>
        <begin position="367"/>
        <end position="377"/>
    </location>
</feature>
<proteinExistence type="predicted"/>
<feature type="non-terminal residue" evidence="2">
    <location>
        <position position="425"/>
    </location>
</feature>
<reference evidence="2" key="1">
    <citation type="journal article" date="2014" name="PLoS ONE">
        <title>Transcriptome-Based Identification of ABC Transporters in the Western Tarnished Plant Bug Lygus hesperus.</title>
        <authorList>
            <person name="Hull J.J."/>
            <person name="Chaney K."/>
            <person name="Geib S.M."/>
            <person name="Fabrick J.A."/>
            <person name="Brent C.S."/>
            <person name="Walsh D."/>
            <person name="Lavine L.C."/>
        </authorList>
    </citation>
    <scope>NUCLEOTIDE SEQUENCE</scope>
</reference>